<name>A0A6A5F274_PERFL</name>
<sequence>MSGPVSLKPNRRETSLKPNRRETSLKPNRRETPPNILSPESGLGLKQNRRDTPPNLVSLESGLGLKQDRRETRLNILSLKGPKGMESAFSKPIGKCPLKRKRGFFRPRRNKKSWAALKEINKNSIRSKSKHQFSFIDLIDMTCHRRVVELWARMRRDVSRSVLGRQQAQRHRKSDAEGLYQFGDREDAHAARAEHIGG</sequence>
<organism evidence="2 3">
    <name type="scientific">Perca fluviatilis</name>
    <name type="common">European perch</name>
    <dbReference type="NCBI Taxonomy" id="8168"/>
    <lineage>
        <taxon>Eukaryota</taxon>
        <taxon>Metazoa</taxon>
        <taxon>Chordata</taxon>
        <taxon>Craniata</taxon>
        <taxon>Vertebrata</taxon>
        <taxon>Euteleostomi</taxon>
        <taxon>Actinopterygii</taxon>
        <taxon>Neopterygii</taxon>
        <taxon>Teleostei</taxon>
        <taxon>Neoteleostei</taxon>
        <taxon>Acanthomorphata</taxon>
        <taxon>Eupercaria</taxon>
        <taxon>Perciformes</taxon>
        <taxon>Percoidei</taxon>
        <taxon>Percidae</taxon>
        <taxon>Percinae</taxon>
        <taxon>Perca</taxon>
    </lineage>
</organism>
<reference evidence="2 3" key="1">
    <citation type="submission" date="2019-06" db="EMBL/GenBank/DDBJ databases">
        <title>A chromosome-scale genome assembly of the European perch, Perca fluviatilis.</title>
        <authorList>
            <person name="Roques C."/>
            <person name="Zahm M."/>
            <person name="Cabau C."/>
            <person name="Klopp C."/>
            <person name="Bouchez O."/>
            <person name="Donnadieu C."/>
            <person name="Kuhl H."/>
            <person name="Gislard M."/>
            <person name="Guendouz S."/>
            <person name="Journot L."/>
            <person name="Haffray P."/>
            <person name="Bestin A."/>
            <person name="Morvezen R."/>
            <person name="Feron R."/>
            <person name="Wen M."/>
            <person name="Jouanno E."/>
            <person name="Herpin A."/>
            <person name="Schartl M."/>
            <person name="Postlethwait J."/>
            <person name="Schaerlinger B."/>
            <person name="Chardard D."/>
            <person name="Lecocq T."/>
            <person name="Poncet C."/>
            <person name="Jaffrelo L."/>
            <person name="Lampietro C."/>
            <person name="Guiguen Y."/>
        </authorList>
    </citation>
    <scope>NUCLEOTIDE SEQUENCE [LARGE SCALE GENOMIC DNA]</scope>
    <source>
        <tissue evidence="2">Blood</tissue>
    </source>
</reference>
<feature type="compositionally biased region" description="Basic and acidic residues" evidence="1">
    <location>
        <begin position="10"/>
        <end position="32"/>
    </location>
</feature>
<evidence type="ECO:0000256" key="1">
    <source>
        <dbReference type="SAM" id="MobiDB-lite"/>
    </source>
</evidence>
<comment type="caution">
    <text evidence="2">The sequence shown here is derived from an EMBL/GenBank/DDBJ whole genome shotgun (WGS) entry which is preliminary data.</text>
</comment>
<evidence type="ECO:0000313" key="2">
    <source>
        <dbReference type="EMBL" id="KAF1388606.1"/>
    </source>
</evidence>
<dbReference type="Proteomes" id="UP000465112">
    <property type="component" value="Chromosome 7"/>
</dbReference>
<accession>A0A6A5F274</accession>
<dbReference type="AlphaFoldDB" id="A0A6A5F274"/>
<protein>
    <submittedName>
        <fullName evidence="2">Uncharacterized protein</fullName>
    </submittedName>
</protein>
<dbReference type="EMBL" id="VHII01000007">
    <property type="protein sequence ID" value="KAF1388606.1"/>
    <property type="molecule type" value="Genomic_DNA"/>
</dbReference>
<gene>
    <name evidence="2" type="ORF">PFLUV_G00092040</name>
</gene>
<evidence type="ECO:0000313" key="3">
    <source>
        <dbReference type="Proteomes" id="UP000465112"/>
    </source>
</evidence>
<keyword evidence="3" id="KW-1185">Reference proteome</keyword>
<feature type="region of interest" description="Disordered" evidence="1">
    <location>
        <begin position="1"/>
        <end position="54"/>
    </location>
</feature>
<proteinExistence type="predicted"/>